<dbReference type="Pfam" id="PF02446">
    <property type="entry name" value="Glyco_hydro_77"/>
    <property type="match status" value="1"/>
</dbReference>
<dbReference type="InterPro" id="IPR003385">
    <property type="entry name" value="Glyco_hydro_77"/>
</dbReference>
<proteinExistence type="inferred from homology"/>
<keyword evidence="7 10" id="KW-0119">Carbohydrate metabolism</keyword>
<dbReference type="PANTHER" id="PTHR32438:SF5">
    <property type="entry name" value="4-ALPHA-GLUCANOTRANSFERASE DPE1, CHLOROPLASTIC_AMYLOPLASTIC"/>
    <property type="match status" value="1"/>
</dbReference>
<protein>
    <recommendedName>
        <fullName evidence="4 10">4-alpha-glucanotransferase</fullName>
        <ecNumber evidence="3 10">2.4.1.25</ecNumber>
    </recommendedName>
    <alternativeName>
        <fullName evidence="8 10">Amylomaltase</fullName>
    </alternativeName>
    <alternativeName>
        <fullName evidence="9 10">Disproportionating enzyme</fullName>
    </alternativeName>
</protein>
<dbReference type="EMBL" id="CP099799">
    <property type="protein sequence ID" value="USS01602.1"/>
    <property type="molecule type" value="Genomic_DNA"/>
</dbReference>
<comment type="similarity">
    <text evidence="2 10">Belongs to the disproportionating enzyme family.</text>
</comment>
<dbReference type="NCBIfam" id="TIGR00217">
    <property type="entry name" value="malQ"/>
    <property type="match status" value="1"/>
</dbReference>
<reference evidence="11 13" key="1">
    <citation type="submission" date="2017-09" db="EMBL/GenBank/DDBJ databases">
        <authorList>
            <person name="Thomas P."/>
            <person name="Seyboldt C."/>
        </authorList>
    </citation>
    <scope>NUCLEOTIDE SEQUENCE [LARGE SCALE GENOMIC DNA]</scope>
    <source>
        <strain evidence="11 13">DSM 7534</strain>
    </source>
</reference>
<accession>A0A9N7JN57</accession>
<dbReference type="InterPro" id="IPR017853">
    <property type="entry name" value="GH"/>
</dbReference>
<dbReference type="Gene3D" id="3.20.20.80">
    <property type="entry name" value="Glycosidases"/>
    <property type="match status" value="1"/>
</dbReference>
<dbReference type="SUPFAM" id="SSF51445">
    <property type="entry name" value="(Trans)glycosidases"/>
    <property type="match status" value="1"/>
</dbReference>
<dbReference type="PANTHER" id="PTHR32438">
    <property type="entry name" value="4-ALPHA-GLUCANOTRANSFERASE DPE1, CHLOROPLASTIC/AMYLOPLASTIC"/>
    <property type="match status" value="1"/>
</dbReference>
<dbReference type="Proteomes" id="UP000280586">
    <property type="component" value="Chromosome"/>
</dbReference>
<evidence type="ECO:0000256" key="6">
    <source>
        <dbReference type="ARBA" id="ARBA00022679"/>
    </source>
</evidence>
<evidence type="ECO:0000256" key="9">
    <source>
        <dbReference type="ARBA" id="ARBA00031501"/>
    </source>
</evidence>
<comment type="catalytic activity">
    <reaction evidence="1 10">
        <text>Transfers a segment of a (1-&gt;4)-alpha-D-glucan to a new position in an acceptor, which may be glucose or a (1-&gt;4)-alpha-D-glucan.</text>
        <dbReference type="EC" id="2.4.1.25"/>
    </reaction>
</comment>
<dbReference type="Proteomes" id="UP001055437">
    <property type="component" value="Chromosome"/>
</dbReference>
<evidence type="ECO:0000256" key="3">
    <source>
        <dbReference type="ARBA" id="ARBA00012560"/>
    </source>
</evidence>
<organism evidence="11 13">
    <name type="scientific">Clostridium septicum</name>
    <dbReference type="NCBI Taxonomy" id="1504"/>
    <lineage>
        <taxon>Bacteria</taxon>
        <taxon>Bacillati</taxon>
        <taxon>Bacillota</taxon>
        <taxon>Clostridia</taxon>
        <taxon>Eubacteriales</taxon>
        <taxon>Clostridiaceae</taxon>
        <taxon>Clostridium</taxon>
    </lineage>
</organism>
<dbReference type="GO" id="GO:0004134">
    <property type="term" value="F:4-alpha-glucanotransferase activity"/>
    <property type="evidence" value="ECO:0007669"/>
    <property type="project" value="UniProtKB-EC"/>
</dbReference>
<dbReference type="EC" id="2.4.1.25" evidence="3 10"/>
<dbReference type="AlphaFoldDB" id="A0A9N7JN57"/>
<sequence length="490" mass="57282">MKRSSGILMHISSLPGDYGIGTLGVEAYKFVDFLKKSGQRYWQILPLGQTGYGDSPYQCVSAFAGNPYFIDFDLLKEDGLLKEEDYKNEYFGKDNNCIDYGTLFINKTKVLKKAYKNYNLISEKINEFRNSNKYWLENYTLYMAVKEHFNLISWQNWDENIRLRKDESIEKYKKELKDDIKYWEFIQYIFFKQWNSLKKYANDSGIKIIGDIPIYVAVDSADIWSNPKYFKVDKNMIPTKVAGCPPDLFSETGQLWGNPIYNWELMEQDGYKWWIKRIEDSFKIYDVVRIDHFRGFESYWEVPYGEKTAINGRWVKGPGIKLFHTIKRELGEVNIIAEDLGLLTDEVVKFRNQTGFPGMKVLQFAFGGGDVYLPHNYEKNCVVYTGTHDNDTICGWYNETATEEEVEFANKYLALNYKEGIAFGFIRGIFSSVGNLAIATMQDFLSLGNEARMNFPSTLGGNWKWRIRKYELTDELSQKILELTKRYGRE</sequence>
<evidence type="ECO:0000256" key="8">
    <source>
        <dbReference type="ARBA" id="ARBA00031423"/>
    </source>
</evidence>
<dbReference type="KEGG" id="csep:CP523_11580"/>
<dbReference type="NCBIfam" id="NF011080">
    <property type="entry name" value="PRK14508.1-3"/>
    <property type="match status" value="1"/>
</dbReference>
<evidence type="ECO:0000256" key="10">
    <source>
        <dbReference type="RuleBase" id="RU361207"/>
    </source>
</evidence>
<reference evidence="12" key="2">
    <citation type="submission" date="2022-06" db="EMBL/GenBank/DDBJ databases">
        <authorList>
            <person name="Holder M.E."/>
            <person name="Ajami N.J."/>
            <person name="Petrosino J.F."/>
        </authorList>
    </citation>
    <scope>NUCLEOTIDE SEQUENCE</scope>
    <source>
        <strain evidence="12">RMA 8861</strain>
    </source>
</reference>
<keyword evidence="14" id="KW-1185">Reference proteome</keyword>
<dbReference type="EMBL" id="CP023671">
    <property type="protein sequence ID" value="AYE35004.1"/>
    <property type="molecule type" value="Genomic_DNA"/>
</dbReference>
<evidence type="ECO:0000313" key="13">
    <source>
        <dbReference type="Proteomes" id="UP000280586"/>
    </source>
</evidence>
<evidence type="ECO:0000256" key="2">
    <source>
        <dbReference type="ARBA" id="ARBA00005684"/>
    </source>
</evidence>
<gene>
    <name evidence="11" type="primary">malQ</name>
    <name evidence="11" type="ORF">CP523_11580</name>
    <name evidence="12" type="ORF">NH397_03950</name>
</gene>
<evidence type="ECO:0000313" key="11">
    <source>
        <dbReference type="EMBL" id="AYE35004.1"/>
    </source>
</evidence>
<evidence type="ECO:0000256" key="5">
    <source>
        <dbReference type="ARBA" id="ARBA00022676"/>
    </source>
</evidence>
<evidence type="ECO:0000313" key="14">
    <source>
        <dbReference type="Proteomes" id="UP001055437"/>
    </source>
</evidence>
<keyword evidence="5 10" id="KW-0328">Glycosyltransferase</keyword>
<evidence type="ECO:0000256" key="1">
    <source>
        <dbReference type="ARBA" id="ARBA00000439"/>
    </source>
</evidence>
<name>A0A9N7JN57_CLOSE</name>
<dbReference type="GO" id="GO:0005975">
    <property type="term" value="P:carbohydrate metabolic process"/>
    <property type="evidence" value="ECO:0007669"/>
    <property type="project" value="InterPro"/>
</dbReference>
<evidence type="ECO:0000313" key="12">
    <source>
        <dbReference type="EMBL" id="USS01602.1"/>
    </source>
</evidence>
<evidence type="ECO:0000256" key="4">
    <source>
        <dbReference type="ARBA" id="ARBA00020295"/>
    </source>
</evidence>
<evidence type="ECO:0000256" key="7">
    <source>
        <dbReference type="ARBA" id="ARBA00023277"/>
    </source>
</evidence>
<keyword evidence="6 10" id="KW-0808">Transferase</keyword>